<reference evidence="2" key="2">
    <citation type="submission" date="2023-06" db="EMBL/GenBank/DDBJ databases">
        <authorList>
            <consortium name="Lawrence Berkeley National Laboratory"/>
            <person name="Mondo S.J."/>
            <person name="Hensen N."/>
            <person name="Bonometti L."/>
            <person name="Westerberg I."/>
            <person name="Brannstrom I.O."/>
            <person name="Guillou S."/>
            <person name="Cros-Aarteil S."/>
            <person name="Calhoun S."/>
            <person name="Haridas S."/>
            <person name="Kuo A."/>
            <person name="Pangilinan J."/>
            <person name="Riley R."/>
            <person name="Labutti K."/>
            <person name="Andreopoulos B."/>
            <person name="Lipzen A."/>
            <person name="Chen C."/>
            <person name="Yanf M."/>
            <person name="Daum C."/>
            <person name="Ng V."/>
            <person name="Clum A."/>
            <person name="Steindorff A."/>
            <person name="Ohm R."/>
            <person name="Martin F."/>
            <person name="Silar P."/>
            <person name="Natvig D."/>
            <person name="Lalanne C."/>
            <person name="Gautier V."/>
            <person name="Ament-Velasquez S.L."/>
            <person name="Kruys A."/>
            <person name="Hutchinson M.I."/>
            <person name="Powell A.J."/>
            <person name="Barry K."/>
            <person name="Miller A.N."/>
            <person name="Grigoriev I.V."/>
            <person name="Debuchy R."/>
            <person name="Gladieux P."/>
            <person name="Thoren M.H."/>
            <person name="Johannesson H."/>
        </authorList>
    </citation>
    <scope>NUCLEOTIDE SEQUENCE</scope>
    <source>
        <strain evidence="2">PSN324</strain>
    </source>
</reference>
<reference evidence="2" key="1">
    <citation type="journal article" date="2023" name="Mol. Phylogenet. Evol.">
        <title>Genome-scale phylogeny and comparative genomics of the fungal order Sordariales.</title>
        <authorList>
            <person name="Hensen N."/>
            <person name="Bonometti L."/>
            <person name="Westerberg I."/>
            <person name="Brannstrom I.O."/>
            <person name="Guillou S."/>
            <person name="Cros-Aarteil S."/>
            <person name="Calhoun S."/>
            <person name="Haridas S."/>
            <person name="Kuo A."/>
            <person name="Mondo S."/>
            <person name="Pangilinan J."/>
            <person name="Riley R."/>
            <person name="LaButti K."/>
            <person name="Andreopoulos B."/>
            <person name="Lipzen A."/>
            <person name="Chen C."/>
            <person name="Yan M."/>
            <person name="Daum C."/>
            <person name="Ng V."/>
            <person name="Clum A."/>
            <person name="Steindorff A."/>
            <person name="Ohm R.A."/>
            <person name="Martin F."/>
            <person name="Silar P."/>
            <person name="Natvig D.O."/>
            <person name="Lalanne C."/>
            <person name="Gautier V."/>
            <person name="Ament-Velasquez S.L."/>
            <person name="Kruys A."/>
            <person name="Hutchinson M.I."/>
            <person name="Powell A.J."/>
            <person name="Barry K."/>
            <person name="Miller A.N."/>
            <person name="Grigoriev I.V."/>
            <person name="Debuchy R."/>
            <person name="Gladieux P."/>
            <person name="Hiltunen Thoren M."/>
            <person name="Johannesson H."/>
        </authorList>
    </citation>
    <scope>NUCLEOTIDE SEQUENCE</scope>
    <source>
        <strain evidence="2">PSN324</strain>
    </source>
</reference>
<evidence type="ECO:0000313" key="3">
    <source>
        <dbReference type="Proteomes" id="UP001321749"/>
    </source>
</evidence>
<comment type="caution">
    <text evidence="2">The sequence shown here is derived from an EMBL/GenBank/DDBJ whole genome shotgun (WGS) entry which is preliminary data.</text>
</comment>
<evidence type="ECO:0000313" key="2">
    <source>
        <dbReference type="EMBL" id="KAK4461778.1"/>
    </source>
</evidence>
<keyword evidence="1" id="KW-0812">Transmembrane</keyword>
<feature type="transmembrane region" description="Helical" evidence="1">
    <location>
        <begin position="189"/>
        <end position="207"/>
    </location>
</feature>
<sequence length="386" mass="42990">MTILENRLARAALGVVTIVLPAWYFILPTFTGLGEHAGPYIQETVSLGRIQWRDSSSAAAAPASIPLIKEFFGTKWLDKPFRDAAIVFSPSNLKGYDEVAWWQVWMFLMDLSGVYVVWVLEGTKRWGVTGGFLACVWLFVAQLVTIGLAGPLWYFLLFTFGRSAGGLGRKDKGNGVPKVEKKANGDGSMLLPIILGLHIGMVTMAYFSPDQSARHWWIWAWQPVPLWIGILNSGLSITVLRLPGVKRLRDHWLFSAETLSLVVGAVSVVSWVSVWLKAPYSIKEIFIPATPLGQQTEFALVCRELLQLDYLVSFWAAFAWLGCTFLDMYAARTITGVEFATAIVSIPVQCLMGGSGFALLSGWWWKERQLLKVKNNVLKEKSAKSH</sequence>
<feature type="transmembrane region" description="Helical" evidence="1">
    <location>
        <begin position="127"/>
        <end position="146"/>
    </location>
</feature>
<feature type="transmembrane region" description="Helical" evidence="1">
    <location>
        <begin position="342"/>
        <end position="365"/>
    </location>
</feature>
<gene>
    <name evidence="2" type="ORF">QBC42DRAFT_202874</name>
</gene>
<organism evidence="2 3">
    <name type="scientific">Cladorrhinum samala</name>
    <dbReference type="NCBI Taxonomy" id="585594"/>
    <lineage>
        <taxon>Eukaryota</taxon>
        <taxon>Fungi</taxon>
        <taxon>Dikarya</taxon>
        <taxon>Ascomycota</taxon>
        <taxon>Pezizomycotina</taxon>
        <taxon>Sordariomycetes</taxon>
        <taxon>Sordariomycetidae</taxon>
        <taxon>Sordariales</taxon>
        <taxon>Podosporaceae</taxon>
        <taxon>Cladorrhinum</taxon>
    </lineage>
</organism>
<dbReference type="Proteomes" id="UP001321749">
    <property type="component" value="Unassembled WGS sequence"/>
</dbReference>
<feature type="transmembrane region" description="Helical" evidence="1">
    <location>
        <begin position="252"/>
        <end position="276"/>
    </location>
</feature>
<keyword evidence="1" id="KW-1133">Transmembrane helix</keyword>
<feature type="transmembrane region" description="Helical" evidence="1">
    <location>
        <begin position="310"/>
        <end position="330"/>
    </location>
</feature>
<proteinExistence type="predicted"/>
<dbReference type="AlphaFoldDB" id="A0AAV9HM20"/>
<accession>A0AAV9HM20</accession>
<feature type="transmembrane region" description="Helical" evidence="1">
    <location>
        <begin position="7"/>
        <end position="26"/>
    </location>
</feature>
<name>A0AAV9HM20_9PEZI</name>
<keyword evidence="1" id="KW-0472">Membrane</keyword>
<keyword evidence="3" id="KW-1185">Reference proteome</keyword>
<feature type="transmembrane region" description="Helical" evidence="1">
    <location>
        <begin position="219"/>
        <end position="240"/>
    </location>
</feature>
<evidence type="ECO:0000256" key="1">
    <source>
        <dbReference type="SAM" id="Phobius"/>
    </source>
</evidence>
<feature type="transmembrane region" description="Helical" evidence="1">
    <location>
        <begin position="100"/>
        <end position="120"/>
    </location>
</feature>
<protein>
    <submittedName>
        <fullName evidence="2">Uncharacterized protein</fullName>
    </submittedName>
</protein>
<dbReference type="EMBL" id="MU864984">
    <property type="protein sequence ID" value="KAK4461778.1"/>
    <property type="molecule type" value="Genomic_DNA"/>
</dbReference>